<accession>A0ABP6S9E2</accession>
<organism evidence="3 4">
    <name type="scientific">Streptomyces sannanensis</name>
    <dbReference type="NCBI Taxonomy" id="285536"/>
    <lineage>
        <taxon>Bacteria</taxon>
        <taxon>Bacillati</taxon>
        <taxon>Actinomycetota</taxon>
        <taxon>Actinomycetes</taxon>
        <taxon>Kitasatosporales</taxon>
        <taxon>Streptomycetaceae</taxon>
        <taxon>Streptomyces</taxon>
    </lineage>
</organism>
<dbReference type="SUPFAM" id="SSF47413">
    <property type="entry name" value="lambda repressor-like DNA-binding domains"/>
    <property type="match status" value="1"/>
</dbReference>
<evidence type="ECO:0000259" key="2">
    <source>
        <dbReference type="PROSITE" id="PS50943"/>
    </source>
</evidence>
<dbReference type="EMBL" id="BAAAYL010000001">
    <property type="protein sequence ID" value="GAA3371220.1"/>
    <property type="molecule type" value="Genomic_DNA"/>
</dbReference>
<dbReference type="PROSITE" id="PS50943">
    <property type="entry name" value="HTH_CROC1"/>
    <property type="match status" value="1"/>
</dbReference>
<proteinExistence type="predicted"/>
<name>A0ABP6S9E2_9ACTN</name>
<sequence length="378" mass="41636">MAAHSDRPALATLTGSSPAVRPREGTVTGHLFKVIRERIPRTQQELAEALSVDKATIQGWESGRRPLTATQAGKLRTVSRTLLRLGASSHMLALLNEAMDADTVIAHALAGPPAQDIASHPLANWVFTRSTTHMLAWALTGTPPEALPSAELPRRRGPSPASPLLPHTELRAFYDHMRRAAELGDHAGESGALLRRQALYVCSYDDAADTRDWLADMRRRSRPPRAGQWTPHWADTRSVAASLTRHGDPDPLHAFIRQGMGDETGEIANLNYWANWLGVDLTTHANDTFMVEQSHTAWDGLALLRRLTDRLAPNLACIDLNAHTVWSLLAARRGLLAADPNLNRVLDERVTTLLDSSTISAQTRRELEEVHYGLTLHT</sequence>
<dbReference type="InterPro" id="IPR001387">
    <property type="entry name" value="Cro/C1-type_HTH"/>
</dbReference>
<keyword evidence="4" id="KW-1185">Reference proteome</keyword>
<dbReference type="Proteomes" id="UP001499990">
    <property type="component" value="Unassembled WGS sequence"/>
</dbReference>
<comment type="caution">
    <text evidence="3">The sequence shown here is derived from an EMBL/GenBank/DDBJ whole genome shotgun (WGS) entry which is preliminary data.</text>
</comment>
<dbReference type="Gene3D" id="1.10.260.40">
    <property type="entry name" value="lambda repressor-like DNA-binding domains"/>
    <property type="match status" value="1"/>
</dbReference>
<evidence type="ECO:0000313" key="4">
    <source>
        <dbReference type="Proteomes" id="UP001499990"/>
    </source>
</evidence>
<dbReference type="Pfam" id="PF01381">
    <property type="entry name" value="HTH_3"/>
    <property type="match status" value="1"/>
</dbReference>
<feature type="domain" description="HTH cro/C1-type" evidence="2">
    <location>
        <begin position="42"/>
        <end position="75"/>
    </location>
</feature>
<dbReference type="CDD" id="cd00093">
    <property type="entry name" value="HTH_XRE"/>
    <property type="match status" value="1"/>
</dbReference>
<evidence type="ECO:0000256" key="1">
    <source>
        <dbReference type="SAM" id="MobiDB-lite"/>
    </source>
</evidence>
<evidence type="ECO:0000313" key="3">
    <source>
        <dbReference type="EMBL" id="GAA3371220.1"/>
    </source>
</evidence>
<feature type="region of interest" description="Disordered" evidence="1">
    <location>
        <begin position="146"/>
        <end position="165"/>
    </location>
</feature>
<dbReference type="InterPro" id="IPR010982">
    <property type="entry name" value="Lambda_DNA-bd_dom_sf"/>
</dbReference>
<gene>
    <name evidence="3" type="ORF">GCM10020367_21000</name>
</gene>
<feature type="region of interest" description="Disordered" evidence="1">
    <location>
        <begin position="1"/>
        <end position="25"/>
    </location>
</feature>
<reference evidence="4" key="1">
    <citation type="journal article" date="2019" name="Int. J. Syst. Evol. Microbiol.">
        <title>The Global Catalogue of Microorganisms (GCM) 10K type strain sequencing project: providing services to taxonomists for standard genome sequencing and annotation.</title>
        <authorList>
            <consortium name="The Broad Institute Genomics Platform"/>
            <consortium name="The Broad Institute Genome Sequencing Center for Infectious Disease"/>
            <person name="Wu L."/>
            <person name="Ma J."/>
        </authorList>
    </citation>
    <scope>NUCLEOTIDE SEQUENCE [LARGE SCALE GENOMIC DNA]</scope>
    <source>
        <strain evidence="4">JCM 9651</strain>
    </source>
</reference>
<protein>
    <recommendedName>
        <fullName evidence="2">HTH cro/C1-type domain-containing protein</fullName>
    </recommendedName>
</protein>